<sequence length="229" mass="25923">MSKKETKTKVDKKPWPTKDAMQQVYEMDLWGSGTTNFYSGDGSHRKEIITPYIVALVKFLNAFESPVSVCDLGCGDFNVGKELVSYTNNYVAVDIVPELIERNKKEFKFPNLEFKCIDIAVDELPIADCAMLRQVLQHISNAEVKNVVEKLYDYKYLIVTEHVPENDFVPNIDIISGQGTRLKKQSGIDLMATPFNLNVTEEKQLLSVSDGKGVIVTTMYKIDQPKFIL</sequence>
<evidence type="ECO:0000313" key="2">
    <source>
        <dbReference type="EMBL" id="KKO04836.1"/>
    </source>
</evidence>
<organism evidence="2">
    <name type="scientific">marine sediment metagenome</name>
    <dbReference type="NCBI Taxonomy" id="412755"/>
    <lineage>
        <taxon>unclassified sequences</taxon>
        <taxon>metagenomes</taxon>
        <taxon>ecological metagenomes</taxon>
    </lineage>
</organism>
<protein>
    <recommendedName>
        <fullName evidence="1">Methyltransferase domain-containing protein</fullName>
    </recommendedName>
</protein>
<dbReference type="EMBL" id="LAZR01000021">
    <property type="protein sequence ID" value="KKO04836.1"/>
    <property type="molecule type" value="Genomic_DNA"/>
</dbReference>
<accession>A0A0F9VIB6</accession>
<evidence type="ECO:0000259" key="1">
    <source>
        <dbReference type="Pfam" id="PF13649"/>
    </source>
</evidence>
<dbReference type="Pfam" id="PF13649">
    <property type="entry name" value="Methyltransf_25"/>
    <property type="match status" value="1"/>
</dbReference>
<feature type="domain" description="Methyltransferase" evidence="1">
    <location>
        <begin position="69"/>
        <end position="152"/>
    </location>
</feature>
<dbReference type="SUPFAM" id="SSF53335">
    <property type="entry name" value="S-adenosyl-L-methionine-dependent methyltransferases"/>
    <property type="match status" value="1"/>
</dbReference>
<dbReference type="Gene3D" id="3.40.50.150">
    <property type="entry name" value="Vaccinia Virus protein VP39"/>
    <property type="match status" value="1"/>
</dbReference>
<dbReference type="AlphaFoldDB" id="A0A0F9VIB6"/>
<proteinExistence type="predicted"/>
<reference evidence="2" key="1">
    <citation type="journal article" date="2015" name="Nature">
        <title>Complex archaea that bridge the gap between prokaryotes and eukaryotes.</title>
        <authorList>
            <person name="Spang A."/>
            <person name="Saw J.H."/>
            <person name="Jorgensen S.L."/>
            <person name="Zaremba-Niedzwiedzka K."/>
            <person name="Martijn J."/>
            <person name="Lind A.E."/>
            <person name="van Eijk R."/>
            <person name="Schleper C."/>
            <person name="Guy L."/>
            <person name="Ettema T.J."/>
        </authorList>
    </citation>
    <scope>NUCLEOTIDE SEQUENCE</scope>
</reference>
<gene>
    <name evidence="2" type="ORF">LCGC14_0081480</name>
</gene>
<comment type="caution">
    <text evidence="2">The sequence shown here is derived from an EMBL/GenBank/DDBJ whole genome shotgun (WGS) entry which is preliminary data.</text>
</comment>
<name>A0A0F9VIB6_9ZZZZ</name>
<dbReference type="InterPro" id="IPR041698">
    <property type="entry name" value="Methyltransf_25"/>
</dbReference>
<dbReference type="InterPro" id="IPR029063">
    <property type="entry name" value="SAM-dependent_MTases_sf"/>
</dbReference>